<dbReference type="InterPro" id="IPR027360">
    <property type="entry name" value="AbrB-like"/>
</dbReference>
<evidence type="ECO:0000313" key="2">
    <source>
        <dbReference type="Proteomes" id="UP001054846"/>
    </source>
</evidence>
<organism evidence="1 2">
    <name type="scientific">Gloeobacter morelensis MG652769</name>
    <dbReference type="NCBI Taxonomy" id="2781736"/>
    <lineage>
        <taxon>Bacteria</taxon>
        <taxon>Bacillati</taxon>
        <taxon>Cyanobacteriota</taxon>
        <taxon>Cyanophyceae</taxon>
        <taxon>Gloeobacterales</taxon>
        <taxon>Gloeobacteraceae</taxon>
        <taxon>Gloeobacter</taxon>
        <taxon>Gloeobacter morelensis</taxon>
    </lineage>
</organism>
<sequence>MPLQGKNLLKLIQENPGKSARQLAEMAGYATVTRTGQKRVNMSAFQSAVFEAKGGREAHYPIEVRQRGELIDGQKDVALLSTQRLKTLISISVAPEQDERLQRLLEMSRDGALEPAEQAELERLMALFEKNILRQSQAGAELARRKGFRAAKA</sequence>
<name>A0ABY3PPG9_9CYAN</name>
<proteinExistence type="predicted"/>
<dbReference type="PANTHER" id="PTHR42182:SF1">
    <property type="entry name" value="SLL0359 PROTEIN"/>
    <property type="match status" value="1"/>
</dbReference>
<dbReference type="RefSeq" id="WP_230842741.1">
    <property type="nucleotide sequence ID" value="NZ_CP063845.1"/>
</dbReference>
<keyword evidence="2" id="KW-1185">Reference proteome</keyword>
<dbReference type="PANTHER" id="PTHR42182">
    <property type="entry name" value="SLL0359 PROTEIN"/>
    <property type="match status" value="1"/>
</dbReference>
<gene>
    <name evidence="1" type="ORF">ISF26_04505</name>
</gene>
<dbReference type="EMBL" id="CP063845">
    <property type="protein sequence ID" value="UFP95515.1"/>
    <property type="molecule type" value="Genomic_DNA"/>
</dbReference>
<protein>
    <submittedName>
        <fullName evidence="1">AbrB family transcriptional regulator</fullName>
    </submittedName>
</protein>
<dbReference type="Proteomes" id="UP001054846">
    <property type="component" value="Chromosome"/>
</dbReference>
<accession>A0ABY3PPG9</accession>
<reference evidence="1 2" key="1">
    <citation type="journal article" date="2021" name="Genome Biol. Evol.">
        <title>Complete Genome Sequencing of a Novel Gloeobacter Species from a Waterfall Cave in Mexico.</title>
        <authorList>
            <person name="Saw J.H."/>
            <person name="Cardona T."/>
            <person name="Montejano G."/>
        </authorList>
    </citation>
    <scope>NUCLEOTIDE SEQUENCE [LARGE SCALE GENOMIC DNA]</scope>
    <source>
        <strain evidence="1">MG652769</strain>
    </source>
</reference>
<evidence type="ECO:0000313" key="1">
    <source>
        <dbReference type="EMBL" id="UFP95515.1"/>
    </source>
</evidence>